<organism evidence="2 3">
    <name type="scientific">Favolaschia claudopus</name>
    <dbReference type="NCBI Taxonomy" id="2862362"/>
    <lineage>
        <taxon>Eukaryota</taxon>
        <taxon>Fungi</taxon>
        <taxon>Dikarya</taxon>
        <taxon>Basidiomycota</taxon>
        <taxon>Agaricomycotina</taxon>
        <taxon>Agaricomycetes</taxon>
        <taxon>Agaricomycetidae</taxon>
        <taxon>Agaricales</taxon>
        <taxon>Marasmiineae</taxon>
        <taxon>Mycenaceae</taxon>
        <taxon>Favolaschia</taxon>
    </lineage>
</organism>
<evidence type="ECO:0000313" key="3">
    <source>
        <dbReference type="Proteomes" id="UP001362999"/>
    </source>
</evidence>
<protein>
    <submittedName>
        <fullName evidence="2">Uncharacterized protein</fullName>
    </submittedName>
</protein>
<evidence type="ECO:0000256" key="1">
    <source>
        <dbReference type="SAM" id="MobiDB-lite"/>
    </source>
</evidence>
<dbReference type="Proteomes" id="UP001362999">
    <property type="component" value="Unassembled WGS sequence"/>
</dbReference>
<feature type="region of interest" description="Disordered" evidence="1">
    <location>
        <begin position="1"/>
        <end position="49"/>
    </location>
</feature>
<name>A0AAV9Z2I9_9AGAR</name>
<gene>
    <name evidence="2" type="ORF">R3P38DRAFT_804650</name>
</gene>
<dbReference type="EMBL" id="JAWWNJ010000235">
    <property type="protein sequence ID" value="KAK6969056.1"/>
    <property type="molecule type" value="Genomic_DNA"/>
</dbReference>
<feature type="compositionally biased region" description="Polar residues" evidence="1">
    <location>
        <begin position="14"/>
        <end position="49"/>
    </location>
</feature>
<sequence>MKTLKALLARRSTRTPTPNRARSQSVRSTTAAAISQDSESADSTPQKRPNTILHRNHLRTLKSGLILLLSKVEPMLEGTPFKVPFNVVNTVIDLATAVSENNDHFRALFEQVSHQVGIVNGVLPKTPSAEAKTRIRAFSEYLITELADLDSLSKRSTLKKILRSDEDIEIIETAIRRIDGQLKSFHLEITMSIENKIDNSNVRTLLLLVFHA</sequence>
<dbReference type="AlphaFoldDB" id="A0AAV9Z2I9"/>
<accession>A0AAV9Z2I9</accession>
<evidence type="ECO:0000313" key="2">
    <source>
        <dbReference type="EMBL" id="KAK6969056.1"/>
    </source>
</evidence>
<comment type="caution">
    <text evidence="2">The sequence shown here is derived from an EMBL/GenBank/DDBJ whole genome shotgun (WGS) entry which is preliminary data.</text>
</comment>
<proteinExistence type="predicted"/>
<keyword evidence="3" id="KW-1185">Reference proteome</keyword>
<reference evidence="2 3" key="1">
    <citation type="journal article" date="2024" name="J Genomics">
        <title>Draft genome sequencing and assembly of Favolaschia claudopus CIRM-BRFM 2984 isolated from oak limbs.</title>
        <authorList>
            <person name="Navarro D."/>
            <person name="Drula E."/>
            <person name="Chaduli D."/>
            <person name="Cazenave R."/>
            <person name="Ahrendt S."/>
            <person name="Wang J."/>
            <person name="Lipzen A."/>
            <person name="Daum C."/>
            <person name="Barry K."/>
            <person name="Grigoriev I.V."/>
            <person name="Favel A."/>
            <person name="Rosso M.N."/>
            <person name="Martin F."/>
        </authorList>
    </citation>
    <scope>NUCLEOTIDE SEQUENCE [LARGE SCALE GENOMIC DNA]</scope>
    <source>
        <strain evidence="2 3">CIRM-BRFM 2984</strain>
    </source>
</reference>